<organism evidence="3 4">
    <name type="scientific">Candidatus Pantoea soli</name>
    <dbReference type="NCBI Taxonomy" id="3098669"/>
    <lineage>
        <taxon>Bacteria</taxon>
        <taxon>Pseudomonadati</taxon>
        <taxon>Pseudomonadota</taxon>
        <taxon>Gammaproteobacteria</taxon>
        <taxon>Enterobacterales</taxon>
        <taxon>Erwiniaceae</taxon>
        <taxon>Pantoea</taxon>
    </lineage>
</organism>
<dbReference type="InterPro" id="IPR000383">
    <property type="entry name" value="Xaa-Pro-like_dom"/>
</dbReference>
<evidence type="ECO:0000259" key="2">
    <source>
        <dbReference type="Pfam" id="PF02129"/>
    </source>
</evidence>
<evidence type="ECO:0000256" key="1">
    <source>
        <dbReference type="SAM" id="SignalP"/>
    </source>
</evidence>
<dbReference type="RefSeq" id="WP_145891202.1">
    <property type="nucleotide sequence ID" value="NZ_CP032703.1"/>
</dbReference>
<dbReference type="OrthoDB" id="8564128at2"/>
<dbReference type="PANTHER" id="PTHR22946">
    <property type="entry name" value="DIENELACTONE HYDROLASE DOMAIN-CONTAINING PROTEIN-RELATED"/>
    <property type="match status" value="1"/>
</dbReference>
<geneLocation type="plasmid" evidence="3 4">
    <name>unnamed1</name>
</geneLocation>
<reference evidence="3 4" key="1">
    <citation type="submission" date="2018-10" db="EMBL/GenBank/DDBJ databases">
        <title>Genome Sequencing of Pantoea dispersa DSM 32899.</title>
        <authorList>
            <person name="Nawrath M."/>
            <person name="Ottenheim C."/>
            <person name="Wilm A."/>
            <person name="Zimmermann W."/>
            <person name="Wu J.C."/>
        </authorList>
    </citation>
    <scope>NUCLEOTIDE SEQUENCE [LARGE SCALE GENOMIC DNA]</scope>
    <source>
        <strain evidence="3 4">DSM 32899</strain>
        <plasmid evidence="3 4">unnamed1</plasmid>
    </source>
</reference>
<dbReference type="Pfam" id="PF02129">
    <property type="entry name" value="Peptidase_S15"/>
    <property type="match status" value="1"/>
</dbReference>
<dbReference type="InterPro" id="IPR029058">
    <property type="entry name" value="AB_hydrolase_fold"/>
</dbReference>
<keyword evidence="3" id="KW-0378">Hydrolase</keyword>
<dbReference type="InterPro" id="IPR050261">
    <property type="entry name" value="FrsA_esterase"/>
</dbReference>
<feature type="signal peptide" evidence="1">
    <location>
        <begin position="1"/>
        <end position="29"/>
    </location>
</feature>
<dbReference type="EMBL" id="CP032703">
    <property type="protein sequence ID" value="QDY44002.1"/>
    <property type="molecule type" value="Genomic_DNA"/>
</dbReference>
<accession>A0A518XIH7</accession>
<proteinExistence type="predicted"/>
<dbReference type="Gene3D" id="3.40.50.1820">
    <property type="entry name" value="alpha/beta hydrolase"/>
    <property type="match status" value="1"/>
</dbReference>
<keyword evidence="1" id="KW-0732">Signal</keyword>
<dbReference type="Proteomes" id="UP000319411">
    <property type="component" value="Plasmid unnamed1"/>
</dbReference>
<dbReference type="AlphaFoldDB" id="A0A518XIH7"/>
<feature type="domain" description="Xaa-Pro dipeptidyl-peptidase-like" evidence="2">
    <location>
        <begin position="56"/>
        <end position="197"/>
    </location>
</feature>
<name>A0A518XIH7_9GAMM</name>
<dbReference type="GO" id="GO:0016787">
    <property type="term" value="F:hydrolase activity"/>
    <property type="evidence" value="ECO:0007669"/>
    <property type="project" value="UniProtKB-KW"/>
</dbReference>
<dbReference type="KEGG" id="pdis:D8B20_18965"/>
<feature type="chain" id="PRO_5022005096" evidence="1">
    <location>
        <begin position="30"/>
        <end position="390"/>
    </location>
</feature>
<evidence type="ECO:0000313" key="3">
    <source>
        <dbReference type="EMBL" id="QDY44002.1"/>
    </source>
</evidence>
<keyword evidence="3" id="KW-0614">Plasmid</keyword>
<keyword evidence="4" id="KW-1185">Reference proteome</keyword>
<sequence length="390" mass="41325">MFSSSVTPTLRGLLFLLCAALTGSKLSVAAISARDNQQFPGLIREPLMLQITLPDGQPALLDAFVTRPDGPERWPVALITNGTTGNAAFDRWELNPNRMSGTALAFARHGYAAVVVLREGYGYSSGGAEYTGGTCTHPQHSLARQKDTADLLGALNAIRQQPWASPHTTVLAGMSAGGFGVLAAAAGHPAGVQAIINFDGGRGAAGGGALCDETGLLAAFSAMGRATRIPSLWLYSQNDKLFSPQTGQAFVKAYTSAGGLARFIVMPPYGDNGHVFMDSAPEAFWWPQVADFLRKQGLPVEAKVAVSMKPMPLPHTINNAAGAAAFREYASAQRDEKAFATDDHGDWGIAYWARTTGEAAALAQQHCLKHQQDARQPCAVYAINNNVVAR</sequence>
<protein>
    <submittedName>
        <fullName evidence="3">Dienelactone hydrolase</fullName>
    </submittedName>
</protein>
<dbReference type="SUPFAM" id="SSF53474">
    <property type="entry name" value="alpha/beta-Hydrolases"/>
    <property type="match status" value="1"/>
</dbReference>
<gene>
    <name evidence="3" type="ORF">D8B20_18965</name>
</gene>
<evidence type="ECO:0000313" key="4">
    <source>
        <dbReference type="Proteomes" id="UP000319411"/>
    </source>
</evidence>